<dbReference type="GO" id="GO:0005759">
    <property type="term" value="C:mitochondrial matrix"/>
    <property type="evidence" value="ECO:0007669"/>
    <property type="project" value="TreeGrafter"/>
</dbReference>
<dbReference type="STRING" id="407821.A0A087SUU2"/>
<dbReference type="Proteomes" id="UP000054359">
    <property type="component" value="Unassembled WGS sequence"/>
</dbReference>
<dbReference type="EMBL" id="KK112056">
    <property type="protein sequence ID" value="KFM56631.1"/>
    <property type="molecule type" value="Genomic_DNA"/>
</dbReference>
<dbReference type="OMA" id="KWATEEN"/>
<dbReference type="InterPro" id="IPR042303">
    <property type="entry name" value="Malonyl_CoA_deC_C_sf"/>
</dbReference>
<dbReference type="Gene3D" id="3.40.630.150">
    <property type="entry name" value="Malonyl-CoA decarboxylase, catalytic domain"/>
    <property type="match status" value="1"/>
</dbReference>
<dbReference type="InterPro" id="IPR038917">
    <property type="entry name" value="Malonyl_CoA_deC"/>
</dbReference>
<dbReference type="OrthoDB" id="426718at2759"/>
<accession>A0A087SUU2</accession>
<feature type="domain" description="Malonyl-CoA decarboxylase C-terminal" evidence="1">
    <location>
        <begin position="14"/>
        <end position="98"/>
    </location>
</feature>
<sequence length="135" mass="15980">MKEILQSKEYPNIWNSFHSVISSNKWATEENLKEFLRMPLMKICAHYLYNEKRRSNALNSVAHFHLRNGAVLWRLNWAADLSPRGLDNSCGMMVNYRYYIDETETNSRNYMEKHHIVISEDFKYLLAPAFSKSSL</sequence>
<feature type="non-terminal residue" evidence="2">
    <location>
        <position position="135"/>
    </location>
</feature>
<gene>
    <name evidence="2" type="ORF">X975_03378</name>
</gene>
<name>A0A087SUU2_STEMI</name>
<evidence type="ECO:0000313" key="3">
    <source>
        <dbReference type="Proteomes" id="UP000054359"/>
    </source>
</evidence>
<dbReference type="GO" id="GO:2001294">
    <property type="term" value="P:malonyl-CoA catabolic process"/>
    <property type="evidence" value="ECO:0007669"/>
    <property type="project" value="TreeGrafter"/>
</dbReference>
<dbReference type="PANTHER" id="PTHR28641:SF1">
    <property type="entry name" value="MALONYL-COA DECARBOXYLASE, MITOCHONDRIAL"/>
    <property type="match status" value="1"/>
</dbReference>
<organism evidence="2 3">
    <name type="scientific">Stegodyphus mimosarum</name>
    <name type="common">African social velvet spider</name>
    <dbReference type="NCBI Taxonomy" id="407821"/>
    <lineage>
        <taxon>Eukaryota</taxon>
        <taxon>Metazoa</taxon>
        <taxon>Ecdysozoa</taxon>
        <taxon>Arthropoda</taxon>
        <taxon>Chelicerata</taxon>
        <taxon>Arachnida</taxon>
        <taxon>Araneae</taxon>
        <taxon>Araneomorphae</taxon>
        <taxon>Entelegynae</taxon>
        <taxon>Eresoidea</taxon>
        <taxon>Eresidae</taxon>
        <taxon>Stegodyphus</taxon>
    </lineage>
</organism>
<dbReference type="GO" id="GO:0005782">
    <property type="term" value="C:peroxisomal matrix"/>
    <property type="evidence" value="ECO:0007669"/>
    <property type="project" value="TreeGrafter"/>
</dbReference>
<keyword evidence="3" id="KW-1185">Reference proteome</keyword>
<dbReference type="InterPro" id="IPR007956">
    <property type="entry name" value="Malonyl_CoA_deC_C"/>
</dbReference>
<dbReference type="PANTHER" id="PTHR28641">
    <property type="match status" value="1"/>
</dbReference>
<dbReference type="GO" id="GO:0006085">
    <property type="term" value="P:acetyl-CoA biosynthetic process"/>
    <property type="evidence" value="ECO:0007669"/>
    <property type="project" value="TreeGrafter"/>
</dbReference>
<evidence type="ECO:0000259" key="1">
    <source>
        <dbReference type="Pfam" id="PF05292"/>
    </source>
</evidence>
<evidence type="ECO:0000313" key="2">
    <source>
        <dbReference type="EMBL" id="KFM56631.1"/>
    </source>
</evidence>
<dbReference type="GO" id="GO:0006633">
    <property type="term" value="P:fatty acid biosynthetic process"/>
    <property type="evidence" value="ECO:0007669"/>
    <property type="project" value="InterPro"/>
</dbReference>
<reference evidence="2 3" key="1">
    <citation type="submission" date="2013-11" db="EMBL/GenBank/DDBJ databases">
        <title>Genome sequencing of Stegodyphus mimosarum.</title>
        <authorList>
            <person name="Bechsgaard J."/>
        </authorList>
    </citation>
    <scope>NUCLEOTIDE SEQUENCE [LARGE SCALE GENOMIC DNA]</scope>
</reference>
<protein>
    <submittedName>
        <fullName evidence="2">Malonyl-CoA decarboxylase, mitochondrial</fullName>
    </submittedName>
</protein>
<dbReference type="GO" id="GO:0050080">
    <property type="term" value="F:malonyl-CoA decarboxylase activity"/>
    <property type="evidence" value="ECO:0007669"/>
    <property type="project" value="InterPro"/>
</dbReference>
<proteinExistence type="predicted"/>
<dbReference type="AlphaFoldDB" id="A0A087SUU2"/>
<dbReference type="Pfam" id="PF05292">
    <property type="entry name" value="MCD"/>
    <property type="match status" value="1"/>
</dbReference>